<evidence type="ECO:0000256" key="1">
    <source>
        <dbReference type="SAM" id="Phobius"/>
    </source>
</evidence>
<dbReference type="Proteomes" id="UP000694388">
    <property type="component" value="Unplaced"/>
</dbReference>
<dbReference type="Pfam" id="PF16746">
    <property type="entry name" value="BAR_3"/>
    <property type="match status" value="2"/>
</dbReference>
<sequence length="234" mass="27331">MGLPALEFRDCHADGPRFRETLRQHELELDHTSRFVKDLIKQGKAIINASKGTRSPGHTLRAVILKMLGAAPCCRFVSFVMENAPNILITPLESFRKRLEVDLRKKFEKESERYYSLLDKHATISTKKKETQIREVDRALEIAKDSFYQTSLEYVETVQEAQERKMFELTEPVRLLLGFIHGMCTFKFYICRSFWNFAILFFCLECSNYCYFVTLLNKYLFGEVLLSNTERVPA</sequence>
<dbReference type="PANTHER" id="PTHR12552">
    <property type="entry name" value="OLIGOPHRENIN 1"/>
    <property type="match status" value="1"/>
</dbReference>
<dbReference type="Ensembl" id="ENSEBUT00000000460.1">
    <property type="protein sequence ID" value="ENSEBUP00000000171.1"/>
    <property type="gene ID" value="ENSEBUG00000000354.1"/>
</dbReference>
<dbReference type="Gene3D" id="1.20.1270.60">
    <property type="entry name" value="Arfaptin homology (AH) domain/BAR domain"/>
    <property type="match status" value="2"/>
</dbReference>
<dbReference type="InterPro" id="IPR047234">
    <property type="entry name" value="GRAF_fam"/>
</dbReference>
<dbReference type="GO" id="GO:0005096">
    <property type="term" value="F:GTPase activator activity"/>
    <property type="evidence" value="ECO:0007669"/>
    <property type="project" value="InterPro"/>
</dbReference>
<evidence type="ECO:0000313" key="4">
    <source>
        <dbReference type="Proteomes" id="UP000694388"/>
    </source>
</evidence>
<dbReference type="InterPro" id="IPR027267">
    <property type="entry name" value="AH/BAR_dom_sf"/>
</dbReference>
<accession>A0A8C4N1C7</accession>
<keyword evidence="1" id="KW-1133">Transmembrane helix</keyword>
<reference evidence="3" key="2">
    <citation type="submission" date="2025-09" db="UniProtKB">
        <authorList>
            <consortium name="Ensembl"/>
        </authorList>
    </citation>
    <scope>IDENTIFICATION</scope>
</reference>
<dbReference type="GO" id="GO:0005737">
    <property type="term" value="C:cytoplasm"/>
    <property type="evidence" value="ECO:0007669"/>
    <property type="project" value="InterPro"/>
</dbReference>
<feature type="domain" description="BAR" evidence="2">
    <location>
        <begin position="6"/>
        <end position="55"/>
    </location>
</feature>
<keyword evidence="1" id="KW-0812">Transmembrane</keyword>
<keyword evidence="4" id="KW-1185">Reference proteome</keyword>
<dbReference type="OMA" id="QKTHESF"/>
<name>A0A8C4N1C7_EPTBU</name>
<dbReference type="AlphaFoldDB" id="A0A8C4N1C7"/>
<proteinExistence type="predicted"/>
<feature type="domain" description="BAR" evidence="2">
    <location>
        <begin position="75"/>
        <end position="186"/>
    </location>
</feature>
<dbReference type="GeneTree" id="ENSGT00940000157254"/>
<feature type="transmembrane region" description="Helical" evidence="1">
    <location>
        <begin position="196"/>
        <end position="216"/>
    </location>
</feature>
<dbReference type="SUPFAM" id="SSF103657">
    <property type="entry name" value="BAR/IMD domain-like"/>
    <property type="match status" value="1"/>
</dbReference>
<keyword evidence="1" id="KW-0472">Membrane</keyword>
<evidence type="ECO:0000313" key="3">
    <source>
        <dbReference type="Ensembl" id="ENSEBUP00000000171.1"/>
    </source>
</evidence>
<reference evidence="3" key="1">
    <citation type="submission" date="2025-08" db="UniProtKB">
        <authorList>
            <consortium name="Ensembl"/>
        </authorList>
    </citation>
    <scope>IDENTIFICATION</scope>
</reference>
<dbReference type="PANTHER" id="PTHR12552:SF1">
    <property type="entry name" value="RHO GTPASE-ACTIVATING PROTEIN GRAF"/>
    <property type="match status" value="1"/>
</dbReference>
<organism evidence="3 4">
    <name type="scientific">Eptatretus burgeri</name>
    <name type="common">Inshore hagfish</name>
    <dbReference type="NCBI Taxonomy" id="7764"/>
    <lineage>
        <taxon>Eukaryota</taxon>
        <taxon>Metazoa</taxon>
        <taxon>Chordata</taxon>
        <taxon>Craniata</taxon>
        <taxon>Vertebrata</taxon>
        <taxon>Cyclostomata</taxon>
        <taxon>Myxini</taxon>
        <taxon>Myxiniformes</taxon>
        <taxon>Myxinidae</taxon>
        <taxon>Eptatretinae</taxon>
        <taxon>Eptatretus</taxon>
    </lineage>
</organism>
<protein>
    <recommendedName>
        <fullName evidence="2">BAR domain-containing protein</fullName>
    </recommendedName>
</protein>
<dbReference type="InterPro" id="IPR004148">
    <property type="entry name" value="BAR_dom"/>
</dbReference>
<evidence type="ECO:0000259" key="2">
    <source>
        <dbReference type="Pfam" id="PF16746"/>
    </source>
</evidence>